<accession>A0ABX2N607</accession>
<dbReference type="RefSeq" id="WP_176280588.1">
    <property type="nucleotide sequence ID" value="NZ_JABWMH010000005.1"/>
</dbReference>
<protein>
    <submittedName>
        <fullName evidence="1">Uncharacterized protein</fullName>
    </submittedName>
</protein>
<dbReference type="Pfam" id="PF19866">
    <property type="entry name" value="DUF6339"/>
    <property type="match status" value="1"/>
</dbReference>
<reference evidence="1 2" key="1">
    <citation type="submission" date="2020-06" db="EMBL/GenBank/DDBJ databases">
        <authorList>
            <person name="Kim S.-J."/>
            <person name="Park S.-J."/>
        </authorList>
    </citation>
    <scope>NUCLEOTIDE SEQUENCE [LARGE SCALE GENOMIC DNA]</scope>
    <source>
        <strain evidence="1 2">SW-151</strain>
    </source>
</reference>
<dbReference type="EMBL" id="JABWMH010000005">
    <property type="protein sequence ID" value="NVD29123.1"/>
    <property type="molecule type" value="Genomic_DNA"/>
</dbReference>
<name>A0ABX2N607_9SPHN</name>
<organism evidence="1 2">
    <name type="scientific">Parasphingorhabdus flavimaris</name>
    <dbReference type="NCBI Taxonomy" id="266812"/>
    <lineage>
        <taxon>Bacteria</taxon>
        <taxon>Pseudomonadati</taxon>
        <taxon>Pseudomonadota</taxon>
        <taxon>Alphaproteobacteria</taxon>
        <taxon>Sphingomonadales</taxon>
        <taxon>Sphingomonadaceae</taxon>
        <taxon>Parasphingorhabdus</taxon>
    </lineage>
</organism>
<sequence>MMLPLKYVSDKVVERLFDGVPENLELYISGNFEKKAAEQGWGLELKQVTYDPEFPSKLDPNNSPETEIGNSLLVHSAIKGMTPAVARQERVWVRLCHLDCLEYSRKRWIRSNPDKDVANHFFAKTLDQCRDDNAIARLWWNGHIASRIDPSNPERVLKQVLARANIRLQFLDRSNASFRLPIAKGVVRLLEKEQWLHEHDRAFEVFMLVMDKHAGGLLFETLSEAEIDDMLAANLPAAKAEFKARYED</sequence>
<dbReference type="InterPro" id="IPR045920">
    <property type="entry name" value="DUF6339"/>
</dbReference>
<proteinExistence type="predicted"/>
<dbReference type="Proteomes" id="UP000652427">
    <property type="component" value="Unassembled WGS sequence"/>
</dbReference>
<keyword evidence="2" id="KW-1185">Reference proteome</keyword>
<evidence type="ECO:0000313" key="1">
    <source>
        <dbReference type="EMBL" id="NVD29123.1"/>
    </source>
</evidence>
<comment type="caution">
    <text evidence="1">The sequence shown here is derived from an EMBL/GenBank/DDBJ whole genome shotgun (WGS) entry which is preliminary data.</text>
</comment>
<gene>
    <name evidence="1" type="ORF">HUO14_14585</name>
</gene>
<evidence type="ECO:0000313" key="2">
    <source>
        <dbReference type="Proteomes" id="UP000652427"/>
    </source>
</evidence>